<dbReference type="GO" id="GO:0004029">
    <property type="term" value="F:aldehyde dehydrogenase (NAD+) activity"/>
    <property type="evidence" value="ECO:0007669"/>
    <property type="project" value="TreeGrafter"/>
</dbReference>
<dbReference type="SUPFAM" id="SSF53720">
    <property type="entry name" value="ALDH-like"/>
    <property type="match status" value="1"/>
</dbReference>
<reference evidence="9" key="1">
    <citation type="journal article" date="2012" name="Science">
        <title>The Paleozoic origin of enzymatic lignin decomposition reconstructed from 31 fungal genomes.</title>
        <authorList>
            <person name="Floudas D."/>
            <person name="Binder M."/>
            <person name="Riley R."/>
            <person name="Barry K."/>
            <person name="Blanchette R.A."/>
            <person name="Henrissat B."/>
            <person name="Martinez A.T."/>
            <person name="Otillar R."/>
            <person name="Spatafora J.W."/>
            <person name="Yadav J.S."/>
            <person name="Aerts A."/>
            <person name="Benoit I."/>
            <person name="Boyd A."/>
            <person name="Carlson A."/>
            <person name="Copeland A."/>
            <person name="Coutinho P.M."/>
            <person name="de Vries R.P."/>
            <person name="Ferreira P."/>
            <person name="Findley K."/>
            <person name="Foster B."/>
            <person name="Gaskell J."/>
            <person name="Glotzer D."/>
            <person name="Gorecki P."/>
            <person name="Heitman J."/>
            <person name="Hesse C."/>
            <person name="Hori C."/>
            <person name="Igarashi K."/>
            <person name="Jurgens J.A."/>
            <person name="Kallen N."/>
            <person name="Kersten P."/>
            <person name="Kohler A."/>
            <person name="Kuees U."/>
            <person name="Kumar T.K.A."/>
            <person name="Kuo A."/>
            <person name="LaButti K."/>
            <person name="Larrondo L.F."/>
            <person name="Lindquist E."/>
            <person name="Ling A."/>
            <person name="Lombard V."/>
            <person name="Lucas S."/>
            <person name="Lundell T."/>
            <person name="Martin R."/>
            <person name="McLaughlin D.J."/>
            <person name="Morgenstern I."/>
            <person name="Morin E."/>
            <person name="Murat C."/>
            <person name="Nagy L.G."/>
            <person name="Nolan M."/>
            <person name="Ohm R.A."/>
            <person name="Patyshakuliyeva A."/>
            <person name="Rokas A."/>
            <person name="Ruiz-Duenas F.J."/>
            <person name="Sabat G."/>
            <person name="Salamov A."/>
            <person name="Samejima M."/>
            <person name="Schmutz J."/>
            <person name="Slot J.C."/>
            <person name="St John F."/>
            <person name="Stenlid J."/>
            <person name="Sun H."/>
            <person name="Sun S."/>
            <person name="Syed K."/>
            <person name="Tsang A."/>
            <person name="Wiebenga A."/>
            <person name="Young D."/>
            <person name="Pisabarro A."/>
            <person name="Eastwood D.C."/>
            <person name="Martin F."/>
            <person name="Cullen D."/>
            <person name="Grigoriev I.V."/>
            <person name="Hibbett D.S."/>
        </authorList>
    </citation>
    <scope>NUCLEOTIDE SEQUENCE [LARGE SCALE GENOMIC DNA]</scope>
    <source>
        <strain evidence="9">HHB-11173 SS5</strain>
    </source>
</reference>
<dbReference type="InterPro" id="IPR016161">
    <property type="entry name" value="Ald_DH/histidinol_DH"/>
</dbReference>
<proteinExistence type="inferred from homology"/>
<dbReference type="InterPro" id="IPR016163">
    <property type="entry name" value="Ald_DH_C"/>
</dbReference>
<dbReference type="EMBL" id="JH687557">
    <property type="protein sequence ID" value="EIN03946.1"/>
    <property type="molecule type" value="Genomic_DNA"/>
</dbReference>
<dbReference type="PANTHER" id="PTHR43570:SF16">
    <property type="entry name" value="ALDEHYDE DEHYDROGENASE TYPE III, ISOFORM Q"/>
    <property type="match status" value="1"/>
</dbReference>
<evidence type="ECO:0000256" key="3">
    <source>
        <dbReference type="PIRNR" id="PIRNR036492"/>
    </source>
</evidence>
<evidence type="ECO:0000256" key="6">
    <source>
        <dbReference type="RuleBase" id="RU003345"/>
    </source>
</evidence>
<dbReference type="KEGG" id="psq:PUNSTDRAFT_116692"/>
<dbReference type="RefSeq" id="XP_007388735.1">
    <property type="nucleotide sequence ID" value="XM_007388673.1"/>
</dbReference>
<feature type="domain" description="Aldehyde dehydrogenase" evidence="7">
    <location>
        <begin position="14"/>
        <end position="378"/>
    </location>
</feature>
<dbReference type="eggNOG" id="KOG2456">
    <property type="taxonomic scope" value="Eukaryota"/>
</dbReference>
<comment type="similarity">
    <text evidence="1 3 6">Belongs to the aldehyde dehydrogenase family.</text>
</comment>
<evidence type="ECO:0000256" key="4">
    <source>
        <dbReference type="PIRSR" id="PIRSR036492-1"/>
    </source>
</evidence>
<dbReference type="PROSITE" id="PS00687">
    <property type="entry name" value="ALDEHYDE_DEHYDR_GLU"/>
    <property type="match status" value="1"/>
</dbReference>
<evidence type="ECO:0000259" key="7">
    <source>
        <dbReference type="Pfam" id="PF00171"/>
    </source>
</evidence>
<gene>
    <name evidence="8" type="ORF">PUNSTDRAFT_116692</name>
</gene>
<keyword evidence="9" id="KW-1185">Reference proteome</keyword>
<sequence length="417" mass="45727">MTQLKHTAMEDLPKDVGKPRLEVAASEVGANVRRAVMNANLVATWAKPELIEVPDWQKSWRPTINKTPKGTVLIIAPWNYPAGLLIGPLIGAIAAGCCAVLKPSEYAPHWANLVVDLLPRYLDASAYRVVNGAVQETTKDHIEGNSRVARIVASAAAKHLTPCTLELGGKSPAIIDPACDLNLAARRIFYGKCLNAGQICVSPDYVLIPEQIQDEFASALRAQYDSFYPEGSALESNSMARIVSGVHFARLRALLNSTKGDIFFGGKTREEDLRFEPTVVKNVPGDIWTDPSHRHCSSIEEAIQFVNSRPYPLVLYAFTNNPELQKQIIDRTMSGTLAFNDTIQQLSVSELPFGGVGESGYGYQIGRYTFDTFTHMRSTVDIPACAEAGFKLRYPPYTDENLQAMKAAVDTDIPADD</sequence>
<feature type="active site" evidence="4">
    <location>
        <position position="200"/>
    </location>
</feature>
<organism evidence="8 9">
    <name type="scientific">Punctularia strigosozonata (strain HHB-11173)</name>
    <name type="common">White-rot fungus</name>
    <dbReference type="NCBI Taxonomy" id="741275"/>
    <lineage>
        <taxon>Eukaryota</taxon>
        <taxon>Fungi</taxon>
        <taxon>Dikarya</taxon>
        <taxon>Basidiomycota</taxon>
        <taxon>Agaricomycotina</taxon>
        <taxon>Agaricomycetes</taxon>
        <taxon>Corticiales</taxon>
        <taxon>Punctulariaceae</taxon>
        <taxon>Punctularia</taxon>
    </lineage>
</organism>
<dbReference type="InterPro" id="IPR016162">
    <property type="entry name" value="Ald_DH_N"/>
</dbReference>
<dbReference type="InterPro" id="IPR029510">
    <property type="entry name" value="Ald_DH_CS_GLU"/>
</dbReference>
<dbReference type="Pfam" id="PF00171">
    <property type="entry name" value="Aldedh"/>
    <property type="match status" value="1"/>
</dbReference>
<dbReference type="GO" id="GO:0005737">
    <property type="term" value="C:cytoplasm"/>
    <property type="evidence" value="ECO:0007669"/>
    <property type="project" value="TreeGrafter"/>
</dbReference>
<evidence type="ECO:0000256" key="1">
    <source>
        <dbReference type="ARBA" id="ARBA00009986"/>
    </source>
</evidence>
<evidence type="ECO:0000313" key="9">
    <source>
        <dbReference type="Proteomes" id="UP000054196"/>
    </source>
</evidence>
<feature type="active site" evidence="4 5">
    <location>
        <position position="166"/>
    </location>
</feature>
<evidence type="ECO:0000256" key="5">
    <source>
        <dbReference type="PROSITE-ProRule" id="PRU10007"/>
    </source>
</evidence>
<protein>
    <recommendedName>
        <fullName evidence="3">Aldehyde dehydrogenase</fullName>
    </recommendedName>
</protein>
<dbReference type="Gene3D" id="3.40.309.10">
    <property type="entry name" value="Aldehyde Dehydrogenase, Chain A, domain 2"/>
    <property type="match status" value="1"/>
</dbReference>
<dbReference type="GeneID" id="18876834"/>
<dbReference type="Gene3D" id="3.40.605.10">
    <property type="entry name" value="Aldehyde Dehydrogenase, Chain A, domain 1"/>
    <property type="match status" value="1"/>
</dbReference>
<dbReference type="GO" id="GO:0006081">
    <property type="term" value="P:aldehyde metabolic process"/>
    <property type="evidence" value="ECO:0007669"/>
    <property type="project" value="InterPro"/>
</dbReference>
<dbReference type="PANTHER" id="PTHR43570">
    <property type="entry name" value="ALDEHYDE DEHYDROGENASE"/>
    <property type="match status" value="1"/>
</dbReference>
<accession>R7S3Y5</accession>
<dbReference type="Proteomes" id="UP000054196">
    <property type="component" value="Unassembled WGS sequence"/>
</dbReference>
<dbReference type="OrthoDB" id="440325at2759"/>
<dbReference type="AlphaFoldDB" id="R7S3Y5"/>
<dbReference type="InterPro" id="IPR015590">
    <property type="entry name" value="Aldehyde_DH_dom"/>
</dbReference>
<dbReference type="InterPro" id="IPR012394">
    <property type="entry name" value="Aldehyde_DH_NAD(P)"/>
</dbReference>
<dbReference type="OMA" id="EIDWCKQ"/>
<dbReference type="PIRSF" id="PIRSF036492">
    <property type="entry name" value="ALDH"/>
    <property type="match status" value="1"/>
</dbReference>
<keyword evidence="2 3" id="KW-0560">Oxidoreductase</keyword>
<name>R7S3Y5_PUNST</name>
<evidence type="ECO:0000313" key="8">
    <source>
        <dbReference type="EMBL" id="EIN03946.1"/>
    </source>
</evidence>
<dbReference type="HOGENOM" id="CLU_005391_3_1_1"/>
<evidence type="ECO:0000256" key="2">
    <source>
        <dbReference type="ARBA" id="ARBA00023002"/>
    </source>
</evidence>